<evidence type="ECO:0000313" key="2">
    <source>
        <dbReference type="EMBL" id="WEU40421.1"/>
    </source>
</evidence>
<feature type="transmembrane region" description="Helical" evidence="1">
    <location>
        <begin position="131"/>
        <end position="154"/>
    </location>
</feature>
<dbReference type="KEGG" id="oyw:OdinLCB4_000360"/>
<gene>
    <name evidence="2" type="ORF">OdinLCB4_000360</name>
</gene>
<keyword evidence="1" id="KW-0812">Transmembrane</keyword>
<protein>
    <submittedName>
        <fullName evidence="2">Uncharacterized protein</fullName>
    </submittedName>
</protein>
<evidence type="ECO:0000256" key="1">
    <source>
        <dbReference type="SAM" id="Phobius"/>
    </source>
</evidence>
<feature type="transmembrane region" description="Helical" evidence="1">
    <location>
        <begin position="174"/>
        <end position="200"/>
    </location>
</feature>
<sequence length="230" mass="24027">MYTGSKLLGWIVSMAMIFGLTLMFLPEGYAMLITWFNPVFGLNLTVILTELYALLGPYNDMVHISILIGAALVGGLIAGTGKGGLAVAISTLFFGFLLIVGFGVLSVFTVMTNPTVQAQLMSLITSPPPGVDIVAVLSAPVIGGLVDSLITFILSGFGGGFDIPTLISSVIQPILTALIINVLIALIIGAIGGKIGGYILPKKEKLAKKIESKTTSPLEPMFKPDEGVSV</sequence>
<evidence type="ECO:0000313" key="3">
    <source>
        <dbReference type="Proteomes" id="UP000186851"/>
    </source>
</evidence>
<name>A0AAF0IBI3_ODILC</name>
<keyword evidence="1" id="KW-1133">Transmembrane helix</keyword>
<accession>A0AAF0IBI3</accession>
<feature type="transmembrane region" description="Helical" evidence="1">
    <location>
        <begin position="62"/>
        <end position="79"/>
    </location>
</feature>
<organism evidence="2 3">
    <name type="scientific">Odinarchaeota yellowstonii (strain LCB_4)</name>
    <dbReference type="NCBI Taxonomy" id="1841599"/>
    <lineage>
        <taxon>Archaea</taxon>
        <taxon>Promethearchaeati</taxon>
        <taxon>Candidatus Odinarchaeota</taxon>
        <taxon>Candidatus Odinarchaeia</taxon>
        <taxon>Candidatus Odinarchaeales</taxon>
        <taxon>Candidatus Odinarchaeaceae</taxon>
        <taxon>Candidatus Odinarchaeum</taxon>
    </lineage>
</organism>
<feature type="transmembrane region" description="Helical" evidence="1">
    <location>
        <begin position="7"/>
        <end position="26"/>
    </location>
</feature>
<feature type="transmembrane region" description="Helical" evidence="1">
    <location>
        <begin position="32"/>
        <end position="55"/>
    </location>
</feature>
<proteinExistence type="predicted"/>
<reference evidence="2" key="2">
    <citation type="journal article" date="2022" name="Nat. Microbiol.">
        <title>A closed Candidatus Odinarchaeum chromosome exposes Asgard archaeal viruses.</title>
        <authorList>
            <person name="Tamarit D."/>
            <person name="Caceres E.F."/>
            <person name="Krupovic M."/>
            <person name="Nijland R."/>
            <person name="Eme L."/>
            <person name="Robinson N.P."/>
            <person name="Ettema T.J.G."/>
        </authorList>
    </citation>
    <scope>NUCLEOTIDE SEQUENCE</scope>
    <source>
        <strain evidence="2">LCB_4</strain>
    </source>
</reference>
<dbReference type="EMBL" id="CP091871">
    <property type="protein sequence ID" value="WEU40421.1"/>
    <property type="molecule type" value="Genomic_DNA"/>
</dbReference>
<feature type="transmembrane region" description="Helical" evidence="1">
    <location>
        <begin position="85"/>
        <end position="110"/>
    </location>
</feature>
<reference evidence="2" key="1">
    <citation type="journal article" date="2017" name="Nature">
        <title>Asgard archaea illuminate the origin of eukaryotic cellular complexity.</title>
        <authorList>
            <person name="Zaremba-Niedzwiedzka K."/>
            <person name="Caceres E.F."/>
            <person name="Saw J.H."/>
            <person name="Backstrom D."/>
            <person name="Juzokaite L."/>
            <person name="Vancaester E."/>
            <person name="Seitz K.W."/>
            <person name="Anantharaman K."/>
            <person name="Starnawski P."/>
            <person name="Kjeldsen K.U."/>
            <person name="Scott M.B."/>
            <person name="Nunoura T."/>
            <person name="Banfield J.F."/>
            <person name="Schramm A."/>
            <person name="Baker B.J."/>
            <person name="Spang A."/>
            <person name="Ettema T.J.G."/>
        </authorList>
    </citation>
    <scope>NUCLEOTIDE SEQUENCE</scope>
    <source>
        <strain evidence="2">LCB_4</strain>
    </source>
</reference>
<dbReference type="AlphaFoldDB" id="A0AAF0IBI3"/>
<dbReference type="Proteomes" id="UP000186851">
    <property type="component" value="Chromosome"/>
</dbReference>
<keyword evidence="1" id="KW-0472">Membrane</keyword>